<dbReference type="EMBL" id="JADIMJ010000014">
    <property type="protein sequence ID" value="MBO8453225.1"/>
    <property type="molecule type" value="Genomic_DNA"/>
</dbReference>
<dbReference type="NCBIfam" id="NF033644">
    <property type="entry name" value="antiterm_UpxY"/>
    <property type="match status" value="1"/>
</dbReference>
<evidence type="ECO:0000259" key="2">
    <source>
        <dbReference type="Pfam" id="PF02357"/>
    </source>
</evidence>
<proteinExistence type="predicted"/>
<dbReference type="GO" id="GO:0006354">
    <property type="term" value="P:DNA-templated transcription elongation"/>
    <property type="evidence" value="ECO:0007669"/>
    <property type="project" value="InterPro"/>
</dbReference>
<dbReference type="InterPro" id="IPR036735">
    <property type="entry name" value="NGN_dom_sf"/>
</dbReference>
<dbReference type="InterPro" id="IPR006645">
    <property type="entry name" value="NGN-like_dom"/>
</dbReference>
<dbReference type="SUPFAM" id="SSF82679">
    <property type="entry name" value="N-utilization substance G protein NusG, N-terminal domain"/>
    <property type="match status" value="1"/>
</dbReference>
<comment type="caution">
    <text evidence="3">The sequence shown here is derived from an EMBL/GenBank/DDBJ whole genome shotgun (WGS) entry which is preliminary data.</text>
</comment>
<organism evidence="3 4">
    <name type="scientific">Candidatus Cryptobacteroides gallistercoris</name>
    <dbReference type="NCBI Taxonomy" id="2840765"/>
    <lineage>
        <taxon>Bacteria</taxon>
        <taxon>Pseudomonadati</taxon>
        <taxon>Bacteroidota</taxon>
        <taxon>Bacteroidia</taxon>
        <taxon>Bacteroidales</taxon>
        <taxon>Candidatus Cryptobacteroides</taxon>
    </lineage>
</organism>
<dbReference type="CDD" id="cd09895">
    <property type="entry name" value="NGN_SP_UpxY"/>
    <property type="match status" value="1"/>
</dbReference>
<dbReference type="AlphaFoldDB" id="A0A940DMT9"/>
<reference evidence="3" key="2">
    <citation type="journal article" date="2021" name="PeerJ">
        <title>Extensive microbial diversity within the chicken gut microbiome revealed by metagenomics and culture.</title>
        <authorList>
            <person name="Gilroy R."/>
            <person name="Ravi A."/>
            <person name="Getino M."/>
            <person name="Pursley I."/>
            <person name="Horton D.L."/>
            <person name="Alikhan N.F."/>
            <person name="Baker D."/>
            <person name="Gharbi K."/>
            <person name="Hall N."/>
            <person name="Watson M."/>
            <person name="Adriaenssens E.M."/>
            <person name="Foster-Nyarko E."/>
            <person name="Jarju S."/>
            <person name="Secka A."/>
            <person name="Antonio M."/>
            <person name="Oren A."/>
            <person name="Chaudhuri R.R."/>
            <person name="La Ragione R."/>
            <person name="Hildebrand F."/>
            <person name="Pallen M.J."/>
        </authorList>
    </citation>
    <scope>NUCLEOTIDE SEQUENCE</scope>
    <source>
        <strain evidence="3">F1-3629</strain>
    </source>
</reference>
<name>A0A940DMT9_9BACT</name>
<sequence length="182" mass="20614">MDISVNTNRDNTVWFAMRVTYRREFRVKKILDEAGIENYLPVHETLRVRNHRKVRETVPVVRGLIFVRTSQTVLQEIKSGLPFLQYIINKRTGDKIIVPDAQMSRFIAVTGTGNDRLLYFGGGELNLSKGTHVRVTGGEFEGYEGVFLKVKGARDRRVVIEIEGVIAVALATISPELIEVIE</sequence>
<evidence type="ECO:0000313" key="4">
    <source>
        <dbReference type="Proteomes" id="UP000771749"/>
    </source>
</evidence>
<protein>
    <submittedName>
        <fullName evidence="3">UpxY family transcription antiterminator</fullName>
    </submittedName>
</protein>
<keyword evidence="1" id="KW-0804">Transcription</keyword>
<dbReference type="Gene3D" id="3.30.70.940">
    <property type="entry name" value="NusG, N-terminal domain"/>
    <property type="match status" value="1"/>
</dbReference>
<gene>
    <name evidence="3" type="ORF">IAC07_00700</name>
</gene>
<accession>A0A940DMT9</accession>
<evidence type="ECO:0000313" key="3">
    <source>
        <dbReference type="EMBL" id="MBO8453225.1"/>
    </source>
</evidence>
<reference evidence="3" key="1">
    <citation type="submission" date="2020-10" db="EMBL/GenBank/DDBJ databases">
        <authorList>
            <person name="Gilroy R."/>
        </authorList>
    </citation>
    <scope>NUCLEOTIDE SEQUENCE</scope>
    <source>
        <strain evidence="3">F1-3629</strain>
    </source>
</reference>
<dbReference type="Pfam" id="PF02357">
    <property type="entry name" value="NusG"/>
    <property type="match status" value="1"/>
</dbReference>
<dbReference type="Proteomes" id="UP000771749">
    <property type="component" value="Unassembled WGS sequence"/>
</dbReference>
<evidence type="ECO:0000256" key="1">
    <source>
        <dbReference type="ARBA" id="ARBA00023163"/>
    </source>
</evidence>
<feature type="domain" description="NusG-like N-terminal" evidence="2">
    <location>
        <begin position="14"/>
        <end position="106"/>
    </location>
</feature>